<evidence type="ECO:0000259" key="1">
    <source>
        <dbReference type="Pfam" id="PF03050"/>
    </source>
</evidence>
<dbReference type="EMBL" id="QKRX01000016">
    <property type="protein sequence ID" value="RAU16836.1"/>
    <property type="molecule type" value="Genomic_DNA"/>
</dbReference>
<dbReference type="OrthoDB" id="9800877at2"/>
<evidence type="ECO:0000313" key="2">
    <source>
        <dbReference type="EMBL" id="RAU16836.1"/>
    </source>
</evidence>
<dbReference type="Pfam" id="PF03050">
    <property type="entry name" value="DDE_Tnp_IS66"/>
    <property type="match status" value="1"/>
</dbReference>
<comment type="caution">
    <text evidence="2">The sequence shown here is derived from an EMBL/GenBank/DDBJ whole genome shotgun (WGS) entry which is preliminary data.</text>
</comment>
<organism evidence="2 3">
    <name type="scientific">Nitrincola tibetensis</name>
    <dbReference type="NCBI Taxonomy" id="2219697"/>
    <lineage>
        <taxon>Bacteria</taxon>
        <taxon>Pseudomonadati</taxon>
        <taxon>Pseudomonadota</taxon>
        <taxon>Gammaproteobacteria</taxon>
        <taxon>Oceanospirillales</taxon>
        <taxon>Oceanospirillaceae</taxon>
        <taxon>Nitrincola</taxon>
    </lineage>
</organism>
<feature type="domain" description="Transposase IS66 central" evidence="1">
    <location>
        <begin position="1"/>
        <end position="88"/>
    </location>
</feature>
<gene>
    <name evidence="2" type="ORF">DN062_16410</name>
</gene>
<name>A0A364NID6_9GAMM</name>
<dbReference type="AlphaFoldDB" id="A0A364NID6"/>
<accession>A0A364NID6</accession>
<dbReference type="PANTHER" id="PTHR33678">
    <property type="entry name" value="BLL1576 PROTEIN"/>
    <property type="match status" value="1"/>
</dbReference>
<feature type="non-terminal residue" evidence="2">
    <location>
        <position position="1"/>
    </location>
</feature>
<protein>
    <recommendedName>
        <fullName evidence="1">Transposase IS66 central domain-containing protein</fullName>
    </recommendedName>
</protein>
<reference evidence="2 3" key="1">
    <citation type="submission" date="2018-06" db="EMBL/GenBank/DDBJ databases">
        <title>Nitrincola tibetense sp. nov., isolated from Lake XuguoCo on Tibetan Plateau.</title>
        <authorList>
            <person name="Xing P."/>
        </authorList>
    </citation>
    <scope>NUCLEOTIDE SEQUENCE [LARGE SCALE GENOMIC DNA]</scope>
    <source>
        <strain evidence="3">xg18</strain>
    </source>
</reference>
<dbReference type="InterPro" id="IPR052344">
    <property type="entry name" value="Transposase-related"/>
</dbReference>
<sequence>DETPIKAGKATKGKLKQSWFWPLYGDQDEVVFTFSSSRGRQHIENTLKHQFNGTLISDGYSAYASYVAKNEGVIQVQCWVHSRRQFIEKSLRPYVRHWIILHCCIKSKTRSEHRN</sequence>
<keyword evidence="3" id="KW-1185">Reference proteome</keyword>
<evidence type="ECO:0000313" key="3">
    <source>
        <dbReference type="Proteomes" id="UP000250744"/>
    </source>
</evidence>
<proteinExistence type="predicted"/>
<dbReference type="Proteomes" id="UP000250744">
    <property type="component" value="Unassembled WGS sequence"/>
</dbReference>
<dbReference type="PANTHER" id="PTHR33678:SF1">
    <property type="entry name" value="BLL1576 PROTEIN"/>
    <property type="match status" value="1"/>
</dbReference>
<dbReference type="InterPro" id="IPR004291">
    <property type="entry name" value="Transposase_IS66_central"/>
</dbReference>